<keyword evidence="8" id="KW-0963">Cytoplasm</keyword>
<dbReference type="InterPro" id="IPR001362">
    <property type="entry name" value="Glyco_hydro_32"/>
</dbReference>
<dbReference type="KEGG" id="rama:IDM48_02965"/>
<dbReference type="InterPro" id="IPR006232">
    <property type="entry name" value="Suc6P_hydrolase"/>
</dbReference>
<evidence type="ECO:0000256" key="1">
    <source>
        <dbReference type="ARBA" id="ARBA00004914"/>
    </source>
</evidence>
<protein>
    <recommendedName>
        <fullName evidence="4 8">Sucrose-6-phosphate hydrolase</fullName>
        <ecNumber evidence="3 8">3.2.1.26</ecNumber>
    </recommendedName>
    <alternativeName>
        <fullName evidence="7 8">Invertase</fullName>
    </alternativeName>
</protein>
<name>A0A7H2BL48_9MICC</name>
<dbReference type="PANTHER" id="PTHR43101:SF1">
    <property type="entry name" value="BETA-FRUCTOSIDASE"/>
    <property type="match status" value="1"/>
</dbReference>
<comment type="pathway">
    <text evidence="1 8">Glycan biosynthesis; sucrose metabolism.</text>
</comment>
<dbReference type="NCBIfam" id="TIGR01322">
    <property type="entry name" value="scrB_fam"/>
    <property type="match status" value="1"/>
</dbReference>
<proteinExistence type="inferred from homology"/>
<gene>
    <name evidence="10" type="ORF">IDM48_02965</name>
</gene>
<dbReference type="InterPro" id="IPR013148">
    <property type="entry name" value="Glyco_hydro_32_N"/>
</dbReference>
<dbReference type="Gene3D" id="2.115.10.20">
    <property type="entry name" value="Glycosyl hydrolase domain, family 43"/>
    <property type="match status" value="1"/>
</dbReference>
<keyword evidence="11" id="KW-1185">Reference proteome</keyword>
<dbReference type="GO" id="GO:0005985">
    <property type="term" value="P:sucrose metabolic process"/>
    <property type="evidence" value="ECO:0007669"/>
    <property type="project" value="UniProtKB-UniPathway"/>
</dbReference>
<organism evidence="10 11">
    <name type="scientific">Rothia amarae</name>
    <dbReference type="NCBI Taxonomy" id="169480"/>
    <lineage>
        <taxon>Bacteria</taxon>
        <taxon>Bacillati</taxon>
        <taxon>Actinomycetota</taxon>
        <taxon>Actinomycetes</taxon>
        <taxon>Micrococcales</taxon>
        <taxon>Micrococcaceae</taxon>
        <taxon>Rothia</taxon>
    </lineage>
</organism>
<dbReference type="UniPathway" id="UPA00238"/>
<dbReference type="PROSITE" id="PS00609">
    <property type="entry name" value="GLYCOSYL_HYDROL_F32"/>
    <property type="match status" value="1"/>
</dbReference>
<evidence type="ECO:0000256" key="6">
    <source>
        <dbReference type="ARBA" id="ARBA00023295"/>
    </source>
</evidence>
<comment type="subcellular location">
    <subcellularLocation>
        <location evidence="8">Cytoplasm</location>
    </subcellularLocation>
</comment>
<evidence type="ECO:0000256" key="4">
    <source>
        <dbReference type="ARBA" id="ARBA00019623"/>
    </source>
</evidence>
<dbReference type="Pfam" id="PF00251">
    <property type="entry name" value="Glyco_hydro_32N"/>
    <property type="match status" value="1"/>
</dbReference>
<evidence type="ECO:0000256" key="8">
    <source>
        <dbReference type="RuleBase" id="RU365015"/>
    </source>
</evidence>
<evidence type="ECO:0000256" key="5">
    <source>
        <dbReference type="ARBA" id="ARBA00022801"/>
    </source>
</evidence>
<dbReference type="AlphaFoldDB" id="A0A7H2BL48"/>
<dbReference type="InterPro" id="IPR023296">
    <property type="entry name" value="Glyco_hydro_beta-prop_sf"/>
</dbReference>
<keyword evidence="8" id="KW-0119">Carbohydrate metabolism</keyword>
<keyword evidence="6 8" id="KW-0326">Glycosidase</keyword>
<evidence type="ECO:0000313" key="10">
    <source>
        <dbReference type="EMBL" id="QNV40394.1"/>
    </source>
</evidence>
<dbReference type="InterPro" id="IPR051214">
    <property type="entry name" value="GH32_Enzymes"/>
</dbReference>
<comment type="function">
    <text evidence="8">Enables the bacterium to metabolize sucrose as a sole carbon source.</text>
</comment>
<dbReference type="EMBL" id="CP061538">
    <property type="protein sequence ID" value="QNV40394.1"/>
    <property type="molecule type" value="Genomic_DNA"/>
</dbReference>
<evidence type="ECO:0000256" key="7">
    <source>
        <dbReference type="ARBA" id="ARBA00033367"/>
    </source>
</evidence>
<dbReference type="Gene3D" id="2.60.120.560">
    <property type="entry name" value="Exo-inulinase, domain 1"/>
    <property type="match status" value="1"/>
</dbReference>
<dbReference type="SUPFAM" id="SSF49899">
    <property type="entry name" value="Concanavalin A-like lectins/glucanases"/>
    <property type="match status" value="1"/>
</dbReference>
<dbReference type="InterPro" id="IPR018053">
    <property type="entry name" value="Glyco_hydro_32_AS"/>
</dbReference>
<dbReference type="GO" id="GO:0004564">
    <property type="term" value="F:beta-fructofuranosidase activity"/>
    <property type="evidence" value="ECO:0007669"/>
    <property type="project" value="UniProtKB-EC"/>
</dbReference>
<keyword evidence="5 8" id="KW-0378">Hydrolase</keyword>
<sequence length="500" mass="56200">MGYIPSQYTPEELLVEAQKSFDGFSRLAHSDPDYPALHLAPPVGRLNDPNGLVYKDGVYHAFYQYSPVHPVRAVFWRHATSSDLTHWNDDKTAIAPVEWYDKSGCYSGSGVVTPDGTMEFFYTGNVKDTQGNRESYQCLFTSTDDGETFERYSDNPLISGPAEGYTAHFRDPHVFWRDGKWWAVIGAQREDLTGAVVYYTSSDRRSWKFGAEISFSDSSLTGLGYMFECPILFSLPDQVTGETLDVLMFCPQGVDADGEHFNNIFQCGYVVGRLKNNHFEVLTPFTEIDSGFEFYAPQIISNTGDEERAVLMAWLGNADEDDQPSWAYHWIHMLTYPRYLTLSGGKIMQAPVEQLEDSLPFEPLHLNSNGRIEELEGARTFRLQGTVDVAQQPVMLSFNDEQGRALQITFDRDLLIMDRDGSRYTVGGALRRRSIPAQDTHIFDILFDGSAIEAFFDDGAESFTGRIYLTGELESVIAHDALGKPVPDAVSDVKVARLSR</sequence>
<comment type="catalytic activity">
    <reaction evidence="8">
        <text>Hydrolysis of terminal non-reducing beta-D-fructofuranoside residues in beta-D-fructofuranosides.</text>
        <dbReference type="EC" id="3.2.1.26"/>
    </reaction>
</comment>
<evidence type="ECO:0000256" key="2">
    <source>
        <dbReference type="ARBA" id="ARBA00009902"/>
    </source>
</evidence>
<evidence type="ECO:0000313" key="11">
    <source>
        <dbReference type="Proteomes" id="UP000516421"/>
    </source>
</evidence>
<dbReference type="InterPro" id="IPR013320">
    <property type="entry name" value="ConA-like_dom_sf"/>
</dbReference>
<comment type="similarity">
    <text evidence="2 8">Belongs to the glycosyl hydrolase 32 family.</text>
</comment>
<dbReference type="RefSeq" id="WP_190617973.1">
    <property type="nucleotide sequence ID" value="NZ_CP061538.1"/>
</dbReference>
<evidence type="ECO:0000259" key="9">
    <source>
        <dbReference type="Pfam" id="PF00251"/>
    </source>
</evidence>
<feature type="domain" description="Glycosyl hydrolase family 32 N-terminal" evidence="9">
    <location>
        <begin position="38"/>
        <end position="351"/>
    </location>
</feature>
<dbReference type="GO" id="GO:0005737">
    <property type="term" value="C:cytoplasm"/>
    <property type="evidence" value="ECO:0007669"/>
    <property type="project" value="UniProtKB-SubCell"/>
</dbReference>
<dbReference type="EC" id="3.2.1.26" evidence="3 8"/>
<reference evidence="10 11" key="1">
    <citation type="submission" date="2020-09" db="EMBL/GenBank/DDBJ databases">
        <title>Investigation of environmental microbe.</title>
        <authorList>
            <person name="Ou Y."/>
            <person name="Kang Q."/>
        </authorList>
    </citation>
    <scope>NUCLEOTIDE SEQUENCE [LARGE SCALE GENOMIC DNA]</scope>
    <source>
        <strain evidence="10 11">KJZ-9</strain>
    </source>
</reference>
<dbReference type="CDD" id="cd18623">
    <property type="entry name" value="GH32_ScrB-like"/>
    <property type="match status" value="1"/>
</dbReference>
<dbReference type="SUPFAM" id="SSF75005">
    <property type="entry name" value="Arabinanase/levansucrase/invertase"/>
    <property type="match status" value="1"/>
</dbReference>
<dbReference type="PANTHER" id="PTHR43101">
    <property type="entry name" value="BETA-FRUCTOSIDASE"/>
    <property type="match status" value="1"/>
</dbReference>
<dbReference type="SMART" id="SM00640">
    <property type="entry name" value="Glyco_32"/>
    <property type="match status" value="1"/>
</dbReference>
<evidence type="ECO:0000256" key="3">
    <source>
        <dbReference type="ARBA" id="ARBA00012758"/>
    </source>
</evidence>
<accession>A0A7H2BL48</accession>
<dbReference type="Proteomes" id="UP000516421">
    <property type="component" value="Chromosome"/>
</dbReference>